<gene>
    <name evidence="2" type="ORF">NWE73_01535</name>
</gene>
<feature type="transmembrane region" description="Helical" evidence="1">
    <location>
        <begin position="212"/>
        <end position="235"/>
    </location>
</feature>
<organism evidence="2 3">
    <name type="scientific">Bdellovibrio svalbardensis</name>
    <dbReference type="NCBI Taxonomy" id="2972972"/>
    <lineage>
        <taxon>Bacteria</taxon>
        <taxon>Pseudomonadati</taxon>
        <taxon>Bdellovibrionota</taxon>
        <taxon>Bdellovibrionia</taxon>
        <taxon>Bdellovibrionales</taxon>
        <taxon>Pseudobdellovibrionaceae</taxon>
        <taxon>Bdellovibrio</taxon>
    </lineage>
</organism>
<keyword evidence="1" id="KW-1133">Transmembrane helix</keyword>
<keyword evidence="1" id="KW-0472">Membrane</keyword>
<proteinExistence type="predicted"/>
<dbReference type="RefSeq" id="WP_277576504.1">
    <property type="nucleotide sequence ID" value="NZ_JANRMI010000001.1"/>
</dbReference>
<accession>A0ABT6DGN9</accession>
<keyword evidence="3" id="KW-1185">Reference proteome</keyword>
<dbReference type="EMBL" id="JANRMI010000001">
    <property type="protein sequence ID" value="MDG0815026.1"/>
    <property type="molecule type" value="Genomic_DNA"/>
</dbReference>
<protein>
    <submittedName>
        <fullName evidence="2">ABC transporter permease</fullName>
    </submittedName>
</protein>
<evidence type="ECO:0000313" key="3">
    <source>
        <dbReference type="Proteomes" id="UP001152321"/>
    </source>
</evidence>
<evidence type="ECO:0000313" key="2">
    <source>
        <dbReference type="EMBL" id="MDG0815026.1"/>
    </source>
</evidence>
<evidence type="ECO:0000256" key="1">
    <source>
        <dbReference type="SAM" id="Phobius"/>
    </source>
</evidence>
<sequence>MISLLADTFFGLFAPPFRRREFLQQLYFVANRSLIIIVFCVSFAAIVTILESSFHMKMVIQNDSMVPGFAAVLILRELAAVVMALLLASRVGAGYASEVGSMQITEQIDALKMLGIDPVNYLVVPRFLACVLGATILTVVANMSCLFSAMLVSQSLLGYTPGMFIASMHRFIQFRDIIFAMIKGACFGGVIPIVACYFGFNCQQGAEGVGRATTNTVVVASIAIIVIDFILSYTFSHLY</sequence>
<name>A0ABT6DGN9_9BACT</name>
<dbReference type="PANTHER" id="PTHR30188:SF4">
    <property type="entry name" value="PROTEIN TRIGALACTOSYLDIACYLGLYCEROL 1, CHLOROPLASTIC"/>
    <property type="match status" value="1"/>
</dbReference>
<reference evidence="2" key="1">
    <citation type="submission" date="2022-08" db="EMBL/GenBank/DDBJ databases">
        <title>Novel Bdellovibrio Species Isolated from Svalbard: Designation Bdellovibrio svalbardensis.</title>
        <authorList>
            <person name="Mitchell R.J."/>
            <person name="Choi S.Y."/>
        </authorList>
    </citation>
    <scope>NUCLEOTIDE SEQUENCE</scope>
    <source>
        <strain evidence="2">PAP01</strain>
    </source>
</reference>
<dbReference type="Pfam" id="PF02405">
    <property type="entry name" value="MlaE"/>
    <property type="match status" value="1"/>
</dbReference>
<keyword evidence="1" id="KW-0812">Transmembrane</keyword>
<comment type="caution">
    <text evidence="2">The sequence shown here is derived from an EMBL/GenBank/DDBJ whole genome shotgun (WGS) entry which is preliminary data.</text>
</comment>
<feature type="transmembrane region" description="Helical" evidence="1">
    <location>
        <begin position="178"/>
        <end position="200"/>
    </location>
</feature>
<dbReference type="InterPro" id="IPR030802">
    <property type="entry name" value="Permease_MalE"/>
</dbReference>
<feature type="transmembrane region" description="Helical" evidence="1">
    <location>
        <begin position="69"/>
        <end position="88"/>
    </location>
</feature>
<dbReference type="PANTHER" id="PTHR30188">
    <property type="entry name" value="ABC TRANSPORTER PERMEASE PROTEIN-RELATED"/>
    <property type="match status" value="1"/>
</dbReference>
<feature type="transmembrane region" description="Helical" evidence="1">
    <location>
        <begin position="26"/>
        <end position="49"/>
    </location>
</feature>
<dbReference type="Proteomes" id="UP001152321">
    <property type="component" value="Unassembled WGS sequence"/>
</dbReference>